<sequence length="215" mass="25123">MQYYIDITLLPDTDISADFLWHKVFQQVHIALAENKIGPNQSAIAVGFPDYRQGDFPLGHRLRLFAQTEAAFEQLNIHRWLSRLTDYVHIKAVKPVPEGVQDYAYFKRWNYKSPQRLYKNLDRRAAAIASKNGYDEEEVKRRLLENIKTDDKRWSLPFIQVTSLSSQKRVEQPNTEFALYIERELTKQPPSNGQPFTCYGLSRREPDQQSAVPCF</sequence>
<proteinExistence type="predicted"/>
<reference evidence="1 2" key="1">
    <citation type="submission" date="2020-03" db="EMBL/GenBank/DDBJ databases">
        <title>Genome mining reveals the biosynthetic pathways of PHA and ectoines of the halophilic strain Salinivibrio costicola M318 isolated from fermented shrimp paste.</title>
        <authorList>
            <person name="Doan T.V."/>
            <person name="Tran L.T."/>
            <person name="Trieu T.A."/>
            <person name="Nguyen Q.V."/>
            <person name="Quach T.N."/>
            <person name="Phi T.Q."/>
            <person name="Kumar S."/>
        </authorList>
    </citation>
    <scope>NUCLEOTIDE SEQUENCE [LARGE SCALE GENOMIC DNA]</scope>
    <source>
        <strain evidence="1 2">M318</strain>
    </source>
</reference>
<organism evidence="1 2">
    <name type="scientific">Salinivibrio costicola</name>
    <name type="common">Vibrio costicola</name>
    <dbReference type="NCBI Taxonomy" id="51367"/>
    <lineage>
        <taxon>Bacteria</taxon>
        <taxon>Pseudomonadati</taxon>
        <taxon>Pseudomonadota</taxon>
        <taxon>Gammaproteobacteria</taxon>
        <taxon>Vibrionales</taxon>
        <taxon>Vibrionaceae</taxon>
        <taxon>Salinivibrio</taxon>
    </lineage>
</organism>
<dbReference type="CDD" id="cd09739">
    <property type="entry name" value="Cas6_I-F"/>
    <property type="match status" value="1"/>
</dbReference>
<dbReference type="Proteomes" id="UP000501408">
    <property type="component" value="Chromosome 1"/>
</dbReference>
<dbReference type="EMBL" id="CP050266">
    <property type="protein sequence ID" value="QIR06208.1"/>
    <property type="molecule type" value="Genomic_DNA"/>
</dbReference>
<dbReference type="InterPro" id="IPR013396">
    <property type="entry name" value="CRISPR-assoc_prot_Csy4"/>
</dbReference>
<name>A0ABX6K3T1_SALCS</name>
<accession>A0ABX6K3T1</accession>
<evidence type="ECO:0000313" key="2">
    <source>
        <dbReference type="Proteomes" id="UP000501408"/>
    </source>
</evidence>
<dbReference type="NCBIfam" id="TIGR02563">
    <property type="entry name" value="cas_Csy4"/>
    <property type="match status" value="1"/>
</dbReference>
<evidence type="ECO:0000313" key="1">
    <source>
        <dbReference type="EMBL" id="QIR06208.1"/>
    </source>
</evidence>
<dbReference type="Pfam" id="PF09618">
    <property type="entry name" value="Cas_Csy4"/>
    <property type="match status" value="1"/>
</dbReference>
<gene>
    <name evidence="1" type="primary">cas6f</name>
    <name evidence="1" type="ORF">HBA18_07355</name>
</gene>
<dbReference type="Gene3D" id="3.30.70.2540">
    <property type="entry name" value="CRISPR-associated endoribonuclease Cas6/Csy4"/>
    <property type="match status" value="1"/>
</dbReference>
<keyword evidence="2" id="KW-1185">Reference proteome</keyword>
<dbReference type="InterPro" id="IPR042564">
    <property type="entry name" value="CRISPR-Cas6/Csy4_sf"/>
</dbReference>
<dbReference type="RefSeq" id="WP_167314439.1">
    <property type="nucleotide sequence ID" value="NZ_CP050266.1"/>
</dbReference>
<protein>
    <submittedName>
        <fullName evidence="1">Type I-F CRISPR-associated endoribonuclease Cas6/Csy4</fullName>
    </submittedName>
</protein>